<accession>A0ABS6XJ76</accession>
<dbReference type="InterPro" id="IPR001347">
    <property type="entry name" value="SIS_dom"/>
</dbReference>
<dbReference type="PANTHER" id="PTHR10937:SF8">
    <property type="entry name" value="AMINOTRANSFERASE-RELATED"/>
    <property type="match status" value="1"/>
</dbReference>
<dbReference type="Proteomes" id="UP001197214">
    <property type="component" value="Unassembled WGS sequence"/>
</dbReference>
<evidence type="ECO:0000313" key="4">
    <source>
        <dbReference type="Proteomes" id="UP001197214"/>
    </source>
</evidence>
<feature type="domain" description="SIS" evidence="2">
    <location>
        <begin position="56"/>
        <end position="199"/>
    </location>
</feature>
<feature type="domain" description="SIS" evidence="2">
    <location>
        <begin position="220"/>
        <end position="355"/>
    </location>
</feature>
<dbReference type="CDD" id="cd05009">
    <property type="entry name" value="SIS_GlmS_GlmD_2"/>
    <property type="match status" value="1"/>
</dbReference>
<name>A0ABS6XJ76_9SPHN</name>
<evidence type="ECO:0000256" key="1">
    <source>
        <dbReference type="ARBA" id="ARBA00022576"/>
    </source>
</evidence>
<dbReference type="EMBL" id="JAHWZX010000003">
    <property type="protein sequence ID" value="MBW4330237.1"/>
    <property type="molecule type" value="Genomic_DNA"/>
</dbReference>
<keyword evidence="4" id="KW-1185">Reference proteome</keyword>
<keyword evidence="1" id="KW-0808">Transferase</keyword>
<dbReference type="InterPro" id="IPR035466">
    <property type="entry name" value="GlmS/AgaS_SIS"/>
</dbReference>
<dbReference type="Pfam" id="PF01380">
    <property type="entry name" value="SIS"/>
    <property type="match status" value="2"/>
</dbReference>
<dbReference type="CDD" id="cd05008">
    <property type="entry name" value="SIS_GlmS_GlmD_1"/>
    <property type="match status" value="1"/>
</dbReference>
<dbReference type="PROSITE" id="PS51464">
    <property type="entry name" value="SIS"/>
    <property type="match status" value="2"/>
</dbReference>
<organism evidence="3 4">
    <name type="scientific">Stakelama flava</name>
    <dbReference type="NCBI Taxonomy" id="2860338"/>
    <lineage>
        <taxon>Bacteria</taxon>
        <taxon>Pseudomonadati</taxon>
        <taxon>Pseudomonadota</taxon>
        <taxon>Alphaproteobacteria</taxon>
        <taxon>Sphingomonadales</taxon>
        <taxon>Sphingomonadaceae</taxon>
        <taxon>Stakelama</taxon>
    </lineage>
</organism>
<evidence type="ECO:0000259" key="2">
    <source>
        <dbReference type="PROSITE" id="PS51464"/>
    </source>
</evidence>
<dbReference type="PANTHER" id="PTHR10937">
    <property type="entry name" value="GLUCOSAMINE--FRUCTOSE-6-PHOSPHATE AMINOTRANSFERASE, ISOMERIZING"/>
    <property type="match status" value="1"/>
</dbReference>
<dbReference type="InterPro" id="IPR035490">
    <property type="entry name" value="GlmS/FrlB_SIS"/>
</dbReference>
<protein>
    <submittedName>
        <fullName evidence="3">SIS domain-containing protein</fullName>
    </submittedName>
</protein>
<sequence>MTSCLNSAPRRADRRKGGPIIVPITAETTLMFREASEAGQVARRQRAANAGVLDALGKRLRGDSPRAVVTLARGSSDCAATFARYLIERRAGVLTSSASPSVASVYDSVPDMHGALVIAISQSGRSPDLCTAAARAKRQGATILALVNDAGSPLARDADICLPLHAGPERSVAATKSFIASLTAALDLIAHWTEDVGLSAALDALPDQLDAAWQCDWTPALPLLESVRSLYVAGRGHGFGIAQEAALKFKETCGFHAEAYSAAEIRHGPMAIVGKGFPVLMFGQSDASLESIADLARDFTARGATVLRAGVPGEGGVVLPVITADPLTAPVLAIASFYRMVNALAVRRGLDPDSPPHLRKVTETV</sequence>
<gene>
    <name evidence="3" type="ORF">KY084_05030</name>
</gene>
<keyword evidence="1" id="KW-0032">Aminotransferase</keyword>
<evidence type="ECO:0000313" key="3">
    <source>
        <dbReference type="EMBL" id="MBW4330237.1"/>
    </source>
</evidence>
<proteinExistence type="predicted"/>
<reference evidence="3 4" key="1">
    <citation type="submission" date="2021-07" db="EMBL/GenBank/DDBJ databases">
        <title>Stakelama flava sp. nov., a novel endophytic bacterium isolated from branch of Kandelia candel.</title>
        <authorList>
            <person name="Tuo L."/>
        </authorList>
    </citation>
    <scope>NUCLEOTIDE SEQUENCE [LARGE SCALE GENOMIC DNA]</scope>
    <source>
        <strain evidence="3 4">CBK3Z-3</strain>
    </source>
</reference>
<comment type="caution">
    <text evidence="3">The sequence shown here is derived from an EMBL/GenBank/DDBJ whole genome shotgun (WGS) entry which is preliminary data.</text>
</comment>